<evidence type="ECO:0000256" key="6">
    <source>
        <dbReference type="ARBA" id="ARBA00023136"/>
    </source>
</evidence>
<name>A0A0R2CF58_9LACO</name>
<dbReference type="GO" id="GO:0005886">
    <property type="term" value="C:plasma membrane"/>
    <property type="evidence" value="ECO:0007669"/>
    <property type="project" value="UniProtKB-SubCell"/>
</dbReference>
<dbReference type="PATRIC" id="fig|1423729.3.peg.1806"/>
<keyword evidence="6 7" id="KW-0472">Membrane</keyword>
<comment type="caution">
    <text evidence="9">The sequence shown here is derived from an EMBL/GenBank/DDBJ whole genome shotgun (WGS) entry which is preliminary data.</text>
</comment>
<organism evidence="9 10">
    <name type="scientific">Liquorilactobacillus cacaonum DSM 21116</name>
    <dbReference type="NCBI Taxonomy" id="1423729"/>
    <lineage>
        <taxon>Bacteria</taxon>
        <taxon>Bacillati</taxon>
        <taxon>Bacillota</taxon>
        <taxon>Bacilli</taxon>
        <taxon>Lactobacillales</taxon>
        <taxon>Lactobacillaceae</taxon>
        <taxon>Liquorilactobacillus</taxon>
    </lineage>
</organism>
<feature type="transmembrane region" description="Helical" evidence="7">
    <location>
        <begin position="12"/>
        <end position="31"/>
    </location>
</feature>
<evidence type="ECO:0000256" key="1">
    <source>
        <dbReference type="ARBA" id="ARBA00004651"/>
    </source>
</evidence>
<keyword evidence="5 7" id="KW-1133">Transmembrane helix</keyword>
<feature type="transmembrane region" description="Helical" evidence="7">
    <location>
        <begin position="37"/>
        <end position="58"/>
    </location>
</feature>
<protein>
    <submittedName>
        <fullName evidence="9">DedA protein</fullName>
    </submittedName>
</protein>
<evidence type="ECO:0000256" key="2">
    <source>
        <dbReference type="ARBA" id="ARBA00010792"/>
    </source>
</evidence>
<evidence type="ECO:0000313" key="10">
    <source>
        <dbReference type="Proteomes" id="UP000051131"/>
    </source>
</evidence>
<evidence type="ECO:0000259" key="8">
    <source>
        <dbReference type="Pfam" id="PF09335"/>
    </source>
</evidence>
<dbReference type="PANTHER" id="PTHR30353:SF0">
    <property type="entry name" value="TRANSMEMBRANE PROTEIN"/>
    <property type="match status" value="1"/>
</dbReference>
<accession>A0A0R2CF58</accession>
<evidence type="ECO:0000313" key="9">
    <source>
        <dbReference type="EMBL" id="KRM89957.1"/>
    </source>
</evidence>
<feature type="domain" description="VTT" evidence="8">
    <location>
        <begin position="68"/>
        <end position="182"/>
    </location>
</feature>
<dbReference type="STRING" id="1423729.FC80_GL001779"/>
<dbReference type="InterPro" id="IPR032816">
    <property type="entry name" value="VTT_dom"/>
</dbReference>
<feature type="transmembrane region" description="Helical" evidence="7">
    <location>
        <begin position="70"/>
        <end position="93"/>
    </location>
</feature>
<sequence length="224" mass="25291">MYNSTRKGSDVLISSLLYFLAHLQLYLIPVIETLGGWIYIAIFVLIFMETGLVVFAFLPGESLVFFASTLAAVTGSSLDIKILIPVFFFAALIGDTVNYEIGRNLHKLPFFKKLLSEDKLTKAQAYFDKHGGKTVMFGRFVPLIRTFIPLISGSARMNYKRFCFYNLLGVLLWVFLGSSLGYFFGQFDFVQNNFSIILVTFGLISVVPGLIISCYRFMKKRTAV</sequence>
<evidence type="ECO:0000256" key="7">
    <source>
        <dbReference type="RuleBase" id="RU367016"/>
    </source>
</evidence>
<reference evidence="9 10" key="1">
    <citation type="journal article" date="2015" name="Genome Announc.">
        <title>Expanding the biotechnology potential of lactobacilli through comparative genomics of 213 strains and associated genera.</title>
        <authorList>
            <person name="Sun Z."/>
            <person name="Harris H.M."/>
            <person name="McCann A."/>
            <person name="Guo C."/>
            <person name="Argimon S."/>
            <person name="Zhang W."/>
            <person name="Yang X."/>
            <person name="Jeffery I.B."/>
            <person name="Cooney J.C."/>
            <person name="Kagawa T.F."/>
            <person name="Liu W."/>
            <person name="Song Y."/>
            <person name="Salvetti E."/>
            <person name="Wrobel A."/>
            <person name="Rasinkangas P."/>
            <person name="Parkhill J."/>
            <person name="Rea M.C."/>
            <person name="O'Sullivan O."/>
            <person name="Ritari J."/>
            <person name="Douillard F.P."/>
            <person name="Paul Ross R."/>
            <person name="Yang R."/>
            <person name="Briner A.E."/>
            <person name="Felis G.E."/>
            <person name="de Vos W.M."/>
            <person name="Barrangou R."/>
            <person name="Klaenhammer T.R."/>
            <person name="Caufield P.W."/>
            <person name="Cui Y."/>
            <person name="Zhang H."/>
            <person name="O'Toole P.W."/>
        </authorList>
    </citation>
    <scope>NUCLEOTIDE SEQUENCE [LARGE SCALE GENOMIC DNA]</scope>
    <source>
        <strain evidence="9 10">DSM 21116</strain>
    </source>
</reference>
<evidence type="ECO:0000256" key="3">
    <source>
        <dbReference type="ARBA" id="ARBA00022475"/>
    </source>
</evidence>
<feature type="transmembrane region" description="Helical" evidence="7">
    <location>
        <begin position="196"/>
        <end position="218"/>
    </location>
</feature>
<keyword evidence="10" id="KW-1185">Reference proteome</keyword>
<evidence type="ECO:0000256" key="4">
    <source>
        <dbReference type="ARBA" id="ARBA00022692"/>
    </source>
</evidence>
<dbReference type="PANTHER" id="PTHR30353">
    <property type="entry name" value="INNER MEMBRANE PROTEIN DEDA-RELATED"/>
    <property type="match status" value="1"/>
</dbReference>
<gene>
    <name evidence="9" type="ORF">FC80_GL001779</name>
</gene>
<feature type="transmembrane region" description="Helical" evidence="7">
    <location>
        <begin position="136"/>
        <end position="155"/>
    </location>
</feature>
<comment type="similarity">
    <text evidence="2 7">Belongs to the DedA family.</text>
</comment>
<keyword evidence="4 7" id="KW-0812">Transmembrane</keyword>
<evidence type="ECO:0000256" key="5">
    <source>
        <dbReference type="ARBA" id="ARBA00022989"/>
    </source>
</evidence>
<dbReference type="AlphaFoldDB" id="A0A0R2CF58"/>
<dbReference type="InterPro" id="IPR032818">
    <property type="entry name" value="DedA-like"/>
</dbReference>
<proteinExistence type="inferred from homology"/>
<keyword evidence="3 7" id="KW-1003">Cell membrane</keyword>
<feature type="transmembrane region" description="Helical" evidence="7">
    <location>
        <begin position="162"/>
        <end position="184"/>
    </location>
</feature>
<dbReference type="Pfam" id="PF09335">
    <property type="entry name" value="VTT_dom"/>
    <property type="match status" value="1"/>
</dbReference>
<dbReference type="Proteomes" id="UP000051131">
    <property type="component" value="Unassembled WGS sequence"/>
</dbReference>
<comment type="subcellular location">
    <subcellularLocation>
        <location evidence="1 7">Cell membrane</location>
        <topology evidence="1 7">Multi-pass membrane protein</topology>
    </subcellularLocation>
</comment>
<dbReference type="EMBL" id="AYZE01000017">
    <property type="protein sequence ID" value="KRM89957.1"/>
    <property type="molecule type" value="Genomic_DNA"/>
</dbReference>